<dbReference type="SUPFAM" id="SSF51735">
    <property type="entry name" value="NAD(P)-binding Rossmann-fold domains"/>
    <property type="match status" value="1"/>
</dbReference>
<dbReference type="EMBL" id="QGMZ01000024">
    <property type="protein sequence ID" value="PWR72932.1"/>
    <property type="molecule type" value="Genomic_DNA"/>
</dbReference>
<accession>A0A2V2MYB8</accession>
<dbReference type="Pfam" id="PF03807">
    <property type="entry name" value="F420_oxidored"/>
    <property type="match status" value="1"/>
</dbReference>
<reference evidence="3 4" key="1">
    <citation type="submission" date="2018-05" db="EMBL/GenBank/DDBJ databases">
        <title>Draft genome of Methanospirillum stamsii Pt1.</title>
        <authorList>
            <person name="Dueholm M.S."/>
            <person name="Nielsen P.H."/>
            <person name="Bakmann L.F."/>
            <person name="Otzen D.E."/>
        </authorList>
    </citation>
    <scope>NUCLEOTIDE SEQUENCE [LARGE SCALE GENOMIC DNA]</scope>
    <source>
        <strain evidence="3 4">Pt1</strain>
    </source>
</reference>
<dbReference type="GO" id="GO:0006740">
    <property type="term" value="P:NADPH regeneration"/>
    <property type="evidence" value="ECO:0007669"/>
    <property type="project" value="InterPro"/>
</dbReference>
<keyword evidence="1" id="KW-0560">Oxidoreductase</keyword>
<name>A0A2V2MYB8_9EURY</name>
<organism evidence="3 4">
    <name type="scientific">Methanospirillum stamsii</name>
    <dbReference type="NCBI Taxonomy" id="1277351"/>
    <lineage>
        <taxon>Archaea</taxon>
        <taxon>Methanobacteriati</taxon>
        <taxon>Methanobacteriota</taxon>
        <taxon>Stenosarchaea group</taxon>
        <taxon>Methanomicrobia</taxon>
        <taxon>Methanomicrobiales</taxon>
        <taxon>Methanospirillaceae</taxon>
        <taxon>Methanospirillum</taxon>
    </lineage>
</organism>
<dbReference type="NCBIfam" id="TIGR01915">
    <property type="entry name" value="npdG"/>
    <property type="match status" value="1"/>
</dbReference>
<dbReference type="InterPro" id="IPR036291">
    <property type="entry name" value="NAD(P)-bd_dom_sf"/>
</dbReference>
<dbReference type="GO" id="GO:0015677">
    <property type="term" value="P:copper ion import"/>
    <property type="evidence" value="ECO:0007669"/>
    <property type="project" value="TreeGrafter"/>
</dbReference>
<evidence type="ECO:0000313" key="3">
    <source>
        <dbReference type="EMBL" id="PWR72932.1"/>
    </source>
</evidence>
<dbReference type="InterPro" id="IPR010185">
    <property type="entry name" value="NpdG"/>
</dbReference>
<dbReference type="GO" id="GO:0070967">
    <property type="term" value="F:coenzyme F420 binding"/>
    <property type="evidence" value="ECO:0007669"/>
    <property type="project" value="InterPro"/>
</dbReference>
<dbReference type="GeneID" id="97609100"/>
<dbReference type="InterPro" id="IPR028939">
    <property type="entry name" value="P5C_Rdtase_cat_N"/>
</dbReference>
<comment type="caution">
    <text evidence="3">The sequence shown here is derived from an EMBL/GenBank/DDBJ whole genome shotgun (WGS) entry which is preliminary data.</text>
</comment>
<evidence type="ECO:0000259" key="2">
    <source>
        <dbReference type="Pfam" id="PF03807"/>
    </source>
</evidence>
<dbReference type="RefSeq" id="WP_109941316.1">
    <property type="nucleotide sequence ID" value="NZ_CP176366.1"/>
</dbReference>
<protein>
    <submittedName>
        <fullName evidence="3">NADPH-dependent F420 reductase</fullName>
    </submittedName>
</protein>
<dbReference type="OrthoDB" id="8635at2157"/>
<keyword evidence="4" id="KW-1185">Reference proteome</keyword>
<dbReference type="PANTHER" id="PTHR14239">
    <property type="entry name" value="DUDULIN-RELATED"/>
    <property type="match status" value="1"/>
</dbReference>
<dbReference type="GO" id="GO:0005886">
    <property type="term" value="C:plasma membrane"/>
    <property type="evidence" value="ECO:0007669"/>
    <property type="project" value="TreeGrafter"/>
</dbReference>
<evidence type="ECO:0000313" key="4">
    <source>
        <dbReference type="Proteomes" id="UP000245934"/>
    </source>
</evidence>
<dbReference type="AlphaFoldDB" id="A0A2V2MYB8"/>
<sequence length="216" mass="23488">MRVGIVGGTGEIGEGMAMRLSRIMDVCVGSRDISKARETCDTCLFSAKEEGLDCSVEGGTNQDVVDGSDLVILAIPFKHVQSTIQGLTGLDEKIVVSPINPMERRDCFVYTPPAEGSAALYLQKILPEGTRICTAFNNIAGNRWRDISSDLTYSVPVCGDDAEAKRIVMDLVDRISLLKAYDAGPLSCSHIIESITPLLLNVARYNRMKDVGIRFV</sequence>
<dbReference type="GO" id="GO:0050661">
    <property type="term" value="F:NADP binding"/>
    <property type="evidence" value="ECO:0007669"/>
    <property type="project" value="InterPro"/>
</dbReference>
<dbReference type="GO" id="GO:0052851">
    <property type="term" value="F:ferric-chelate reductase (NADPH) activity"/>
    <property type="evidence" value="ECO:0007669"/>
    <property type="project" value="TreeGrafter"/>
</dbReference>
<dbReference type="Proteomes" id="UP000245934">
    <property type="component" value="Unassembled WGS sequence"/>
</dbReference>
<proteinExistence type="predicted"/>
<dbReference type="PANTHER" id="PTHR14239:SF0">
    <property type="entry name" value="F420-DEPENDENT NADP REDUCTASE"/>
    <property type="match status" value="1"/>
</dbReference>
<gene>
    <name evidence="3" type="primary">npdG</name>
    <name evidence="3" type="ORF">DLD82_11735</name>
</gene>
<dbReference type="GO" id="GO:0016651">
    <property type="term" value="F:oxidoreductase activity, acting on NAD(P)H"/>
    <property type="evidence" value="ECO:0007669"/>
    <property type="project" value="InterPro"/>
</dbReference>
<feature type="domain" description="Pyrroline-5-carboxylate reductase catalytic N-terminal" evidence="2">
    <location>
        <begin position="2"/>
        <end position="101"/>
    </location>
</feature>
<dbReference type="Gene3D" id="3.40.50.720">
    <property type="entry name" value="NAD(P)-binding Rossmann-like Domain"/>
    <property type="match status" value="1"/>
</dbReference>
<dbReference type="GO" id="GO:0008823">
    <property type="term" value="F:cupric reductase (NADH) activity"/>
    <property type="evidence" value="ECO:0007669"/>
    <property type="project" value="TreeGrafter"/>
</dbReference>
<evidence type="ECO:0000256" key="1">
    <source>
        <dbReference type="ARBA" id="ARBA00023002"/>
    </source>
</evidence>
<dbReference type="InterPro" id="IPR051267">
    <property type="entry name" value="STEAP_metalloreductase"/>
</dbReference>